<dbReference type="PANTHER" id="PTHR35526">
    <property type="entry name" value="ANTI-SIGMA-F FACTOR RSBW-RELATED"/>
    <property type="match status" value="1"/>
</dbReference>
<evidence type="ECO:0000313" key="4">
    <source>
        <dbReference type="Proteomes" id="UP000606172"/>
    </source>
</evidence>
<keyword evidence="4" id="KW-1185">Reference proteome</keyword>
<dbReference type="SUPFAM" id="SSF55874">
    <property type="entry name" value="ATPase domain of HSP90 chaperone/DNA topoisomerase II/histidine kinase"/>
    <property type="match status" value="1"/>
</dbReference>
<evidence type="ECO:0000313" key="3">
    <source>
        <dbReference type="EMBL" id="GII91210.1"/>
    </source>
</evidence>
<protein>
    <recommendedName>
        <fullName evidence="2">Histidine kinase/HSP90-like ATPase domain-containing protein</fullName>
    </recommendedName>
</protein>
<reference evidence="3" key="1">
    <citation type="submission" date="2021-01" db="EMBL/GenBank/DDBJ databases">
        <title>Whole genome shotgun sequence of Sinosporangium siamense NBRC 109515.</title>
        <authorList>
            <person name="Komaki H."/>
            <person name="Tamura T."/>
        </authorList>
    </citation>
    <scope>NUCLEOTIDE SEQUENCE</scope>
    <source>
        <strain evidence="3">NBRC 109515</strain>
    </source>
</reference>
<accession>A0A919RC49</accession>
<dbReference type="InterPro" id="IPR003594">
    <property type="entry name" value="HATPase_dom"/>
</dbReference>
<dbReference type="InterPro" id="IPR036890">
    <property type="entry name" value="HATPase_C_sf"/>
</dbReference>
<organism evidence="3 4">
    <name type="scientific">Sinosporangium siamense</name>
    <dbReference type="NCBI Taxonomy" id="1367973"/>
    <lineage>
        <taxon>Bacteria</taxon>
        <taxon>Bacillati</taxon>
        <taxon>Actinomycetota</taxon>
        <taxon>Actinomycetes</taxon>
        <taxon>Streptosporangiales</taxon>
        <taxon>Streptosporangiaceae</taxon>
        <taxon>Sinosporangium</taxon>
    </lineage>
</organism>
<evidence type="ECO:0000256" key="1">
    <source>
        <dbReference type="ARBA" id="ARBA00022527"/>
    </source>
</evidence>
<keyword evidence="1" id="KW-0418">Kinase</keyword>
<comment type="caution">
    <text evidence="3">The sequence shown here is derived from an EMBL/GenBank/DDBJ whole genome shotgun (WGS) entry which is preliminary data.</text>
</comment>
<dbReference type="CDD" id="cd16936">
    <property type="entry name" value="HATPase_RsbW-like"/>
    <property type="match status" value="1"/>
</dbReference>
<sequence>MTANLARRQAATGTAPDWLLKAIGDTDPAVASAELDTGHTSAKDARDFTSEVLHDWGLLDMCFEVRLVVSELVTNALRHAGGAHRLYVLRRTTDVLCAVLDAAAAPPAAKETTDEFTESGRGLHLVTALSSQWNWALTPFGGKLVWAVFPVESPPFPETPTSTLIHLGAETAGEEDIEMGAEPSAVRETTQT</sequence>
<dbReference type="Proteomes" id="UP000606172">
    <property type="component" value="Unassembled WGS sequence"/>
</dbReference>
<gene>
    <name evidence="3" type="ORF">Ssi02_14410</name>
</gene>
<evidence type="ECO:0000259" key="2">
    <source>
        <dbReference type="Pfam" id="PF13581"/>
    </source>
</evidence>
<dbReference type="EMBL" id="BOOW01000008">
    <property type="protein sequence ID" value="GII91210.1"/>
    <property type="molecule type" value="Genomic_DNA"/>
</dbReference>
<dbReference type="GO" id="GO:0004674">
    <property type="term" value="F:protein serine/threonine kinase activity"/>
    <property type="evidence" value="ECO:0007669"/>
    <property type="project" value="UniProtKB-KW"/>
</dbReference>
<name>A0A919RC49_9ACTN</name>
<dbReference type="AlphaFoldDB" id="A0A919RC49"/>
<dbReference type="InterPro" id="IPR050267">
    <property type="entry name" value="Anti-sigma-factor_SerPK"/>
</dbReference>
<dbReference type="Pfam" id="PF13581">
    <property type="entry name" value="HATPase_c_2"/>
    <property type="match status" value="1"/>
</dbReference>
<keyword evidence="1" id="KW-0723">Serine/threonine-protein kinase</keyword>
<keyword evidence="1" id="KW-0808">Transferase</keyword>
<feature type="domain" description="Histidine kinase/HSP90-like ATPase" evidence="2">
    <location>
        <begin position="42"/>
        <end position="138"/>
    </location>
</feature>
<proteinExistence type="predicted"/>
<dbReference type="Gene3D" id="3.30.565.10">
    <property type="entry name" value="Histidine kinase-like ATPase, C-terminal domain"/>
    <property type="match status" value="1"/>
</dbReference>
<dbReference type="PANTHER" id="PTHR35526:SF3">
    <property type="entry name" value="ANTI-SIGMA-F FACTOR RSBW"/>
    <property type="match status" value="1"/>
</dbReference>
<dbReference type="RefSeq" id="WP_204022385.1">
    <property type="nucleotide sequence ID" value="NZ_BOOW01000008.1"/>
</dbReference>